<accession>A0ABQ5TJA4</accession>
<evidence type="ECO:0000313" key="3">
    <source>
        <dbReference type="Proteomes" id="UP001275436"/>
    </source>
</evidence>
<protein>
    <submittedName>
        <fullName evidence="2">Uncharacterized protein</fullName>
    </submittedName>
</protein>
<dbReference type="EMBL" id="BSKO01000001">
    <property type="protein sequence ID" value="GLO66376.1"/>
    <property type="molecule type" value="Genomic_DNA"/>
</dbReference>
<organism evidence="2 3">
    <name type="scientific">Oceanobacillus kimchii</name>
    <dbReference type="NCBI Taxonomy" id="746691"/>
    <lineage>
        <taxon>Bacteria</taxon>
        <taxon>Bacillati</taxon>
        <taxon>Bacillota</taxon>
        <taxon>Bacilli</taxon>
        <taxon>Bacillales</taxon>
        <taxon>Bacillaceae</taxon>
        <taxon>Oceanobacillus</taxon>
    </lineage>
</organism>
<keyword evidence="1" id="KW-0812">Transmembrane</keyword>
<dbReference type="Proteomes" id="UP001275436">
    <property type="component" value="Unassembled WGS sequence"/>
</dbReference>
<dbReference type="RefSeq" id="WP_139136328.1">
    <property type="nucleotide sequence ID" value="NZ_BSKO01000001.1"/>
</dbReference>
<proteinExistence type="predicted"/>
<keyword evidence="3" id="KW-1185">Reference proteome</keyword>
<name>A0ABQ5TJA4_9BACI</name>
<keyword evidence="1" id="KW-1133">Transmembrane helix</keyword>
<evidence type="ECO:0000256" key="1">
    <source>
        <dbReference type="SAM" id="Phobius"/>
    </source>
</evidence>
<reference evidence="2 3" key="1">
    <citation type="submission" date="2023-02" db="EMBL/GenBank/DDBJ databases">
        <title>Oceanobacillus kimchii IFOP_LL358 isolated form Alexandrium catenella lab strain.</title>
        <authorList>
            <person name="Gajardo G."/>
            <person name="Ueki S."/>
            <person name="Maruyama F."/>
        </authorList>
    </citation>
    <scope>NUCLEOTIDE SEQUENCE [LARGE SCALE GENOMIC DNA]</scope>
    <source>
        <strain evidence="2 3">IFOP_LL358</strain>
    </source>
</reference>
<evidence type="ECO:0000313" key="2">
    <source>
        <dbReference type="EMBL" id="GLO66376.1"/>
    </source>
</evidence>
<sequence>MTKQRIIDITVFIIVLAVLWYIMGRAFLYFTLSTLTIFSSIFLFLILPIIITILILIVSKLLD</sequence>
<feature type="transmembrane region" description="Helical" evidence="1">
    <location>
        <begin position="7"/>
        <end position="30"/>
    </location>
</feature>
<comment type="caution">
    <text evidence="2">The sequence shown here is derived from an EMBL/GenBank/DDBJ whole genome shotgun (WGS) entry which is preliminary data.</text>
</comment>
<gene>
    <name evidence="2" type="ORF">MACH08_21600</name>
</gene>
<feature type="transmembrane region" description="Helical" evidence="1">
    <location>
        <begin position="36"/>
        <end position="58"/>
    </location>
</feature>
<keyword evidence="1" id="KW-0472">Membrane</keyword>